<comment type="caution">
    <text evidence="5">The sequence shown here is derived from an EMBL/GenBank/DDBJ whole genome shotgun (WGS) entry which is preliminary data.</text>
</comment>
<gene>
    <name evidence="5" type="ORF">GN138_09140</name>
</gene>
<keyword evidence="1 2" id="KW-0732">Signal</keyword>
<evidence type="ECO:0000259" key="3">
    <source>
        <dbReference type="Pfam" id="PF00932"/>
    </source>
</evidence>
<name>A0A6L6U9B0_9FLAO</name>
<reference evidence="5 6" key="1">
    <citation type="submission" date="2019-12" db="EMBL/GenBank/DDBJ databases">
        <authorList>
            <person name="Li J."/>
        </authorList>
    </citation>
    <scope>NUCLEOTIDE SEQUENCE [LARGE SCALE GENOMIC DNA]</scope>
    <source>
        <strain evidence="5 6">HL2-2</strain>
    </source>
</reference>
<dbReference type="Pfam" id="PF00932">
    <property type="entry name" value="LTD"/>
    <property type="match status" value="1"/>
</dbReference>
<proteinExistence type="predicted"/>
<organism evidence="5 6">
    <name type="scientific">Winogradskyella endarachnes</name>
    <dbReference type="NCBI Taxonomy" id="2681965"/>
    <lineage>
        <taxon>Bacteria</taxon>
        <taxon>Pseudomonadati</taxon>
        <taxon>Bacteroidota</taxon>
        <taxon>Flavobacteriia</taxon>
        <taxon>Flavobacteriales</taxon>
        <taxon>Flavobacteriaceae</taxon>
        <taxon>Winogradskyella</taxon>
    </lineage>
</organism>
<dbReference type="Proteomes" id="UP000478208">
    <property type="component" value="Unassembled WGS sequence"/>
</dbReference>
<feature type="domain" description="LTD" evidence="3">
    <location>
        <begin position="19"/>
        <end position="138"/>
    </location>
</feature>
<evidence type="ECO:0000256" key="1">
    <source>
        <dbReference type="ARBA" id="ARBA00022729"/>
    </source>
</evidence>
<dbReference type="AlphaFoldDB" id="A0A6L6U9B0"/>
<evidence type="ECO:0000313" key="5">
    <source>
        <dbReference type="EMBL" id="MUU78609.1"/>
    </source>
</evidence>
<feature type="signal peptide" evidence="2">
    <location>
        <begin position="1"/>
        <end position="19"/>
    </location>
</feature>
<accession>A0A6L6U9B0</accession>
<dbReference type="InterPro" id="IPR001322">
    <property type="entry name" value="Lamin_tail_dom"/>
</dbReference>
<sequence>MKKIYFLFLFCLTSLLSFSQVFITEIADPNNNLAARYIELHNAGTTDVDFTEGNGWQIDKYLNGNSGVNTTLDLTGVIPAGGFYIIAYDYEVPGTFVNVYGFAPDQLDAVQNGVAGSNGDDDLALIDGTDTLVDFWGVYDFTTDINTDNTGTCAEYEDGRAERLTSVTSGSTTFNEAEWNIWADSAITGCTSHLNSPRTAPTDFDPGAWGTVTCSLALTTITTTCDAFTLGTDTYTATIDFTGGGTATYTVSSDSGTVDLSSGNPTNDVSGTITITGIAEGTDVLLSIVDGAICDINTTITSPTCDPTLTLPIYEGFDYTVGADLGDQPNWYNYSGTTNPIDIVSGNLSYLDLAASSGNSVYLEGGAIDSEVEFTAITSGKVYVSFILNITDLSNVTDLNDGGYIAILGAFDARVWVRPDTNPVGTTYGMAITNGSMVSSFTTTNYNVGDNVFVVMSYNIDNGEVNGWINPESANFGGSEPTALITDTDSSPSALIDSFALRQDSTAETPALIIDEIRIATTWAEVTPQSLSVVDNNKNQFSIFPNPTNTGFVNISSTNSADINIKVYDVLGKQVISETITNNTLNVSNLKSGVYIVKITQNNASTTKKLVIN</sequence>
<dbReference type="NCBIfam" id="TIGR04183">
    <property type="entry name" value="Por_Secre_tail"/>
    <property type="match status" value="1"/>
</dbReference>
<evidence type="ECO:0000259" key="4">
    <source>
        <dbReference type="Pfam" id="PF18962"/>
    </source>
</evidence>
<dbReference type="Pfam" id="PF18962">
    <property type="entry name" value="Por_Secre_tail"/>
    <property type="match status" value="1"/>
</dbReference>
<protein>
    <submittedName>
        <fullName evidence="5">T9SS type A sorting domain-containing protein</fullName>
    </submittedName>
</protein>
<feature type="chain" id="PRO_5026965019" evidence="2">
    <location>
        <begin position="20"/>
        <end position="613"/>
    </location>
</feature>
<evidence type="ECO:0000313" key="6">
    <source>
        <dbReference type="Proteomes" id="UP000478208"/>
    </source>
</evidence>
<dbReference type="EMBL" id="WOWS01000003">
    <property type="protein sequence ID" value="MUU78609.1"/>
    <property type="molecule type" value="Genomic_DNA"/>
</dbReference>
<dbReference type="RefSeq" id="WP_157363502.1">
    <property type="nucleotide sequence ID" value="NZ_WOWS01000003.1"/>
</dbReference>
<evidence type="ECO:0000256" key="2">
    <source>
        <dbReference type="SAM" id="SignalP"/>
    </source>
</evidence>
<keyword evidence="6" id="KW-1185">Reference proteome</keyword>
<feature type="domain" description="Secretion system C-terminal sorting" evidence="4">
    <location>
        <begin position="543"/>
        <end position="612"/>
    </location>
</feature>
<dbReference type="InterPro" id="IPR026444">
    <property type="entry name" value="Secre_tail"/>
</dbReference>